<dbReference type="OrthoDB" id="2447989at2759"/>
<name>A0A8H3M7M2_9GLOM</name>
<protein>
    <submittedName>
        <fullName evidence="1">Kinase-like domain-containing protein</fullName>
    </submittedName>
</protein>
<reference evidence="1" key="1">
    <citation type="submission" date="2019-10" db="EMBL/GenBank/DDBJ databases">
        <title>Conservation and host-specific expression of non-tandemly repeated heterogenous ribosome RNA gene in arbuscular mycorrhizal fungi.</title>
        <authorList>
            <person name="Maeda T."/>
            <person name="Kobayashi Y."/>
            <person name="Nakagawa T."/>
            <person name="Ezawa T."/>
            <person name="Yamaguchi K."/>
            <person name="Bino T."/>
            <person name="Nishimoto Y."/>
            <person name="Shigenobu S."/>
            <person name="Kawaguchi M."/>
        </authorList>
    </citation>
    <scope>NUCLEOTIDE SEQUENCE</scope>
    <source>
        <strain evidence="1">HR1</strain>
    </source>
</reference>
<dbReference type="AlphaFoldDB" id="A0A8H3M7M2"/>
<dbReference type="InterPro" id="IPR011009">
    <property type="entry name" value="Kinase-like_dom_sf"/>
</dbReference>
<keyword evidence="1" id="KW-0418">Kinase</keyword>
<accession>A0A8H3M7M2</accession>
<keyword evidence="1" id="KW-0808">Transferase</keyword>
<dbReference type="GO" id="GO:0016301">
    <property type="term" value="F:kinase activity"/>
    <property type="evidence" value="ECO:0007669"/>
    <property type="project" value="UniProtKB-KW"/>
</dbReference>
<dbReference type="Proteomes" id="UP000615446">
    <property type="component" value="Unassembled WGS sequence"/>
</dbReference>
<sequence>MHRTLGNLRNNLSKIIFNPSDKFKILYFISRQLKGIHNGYGYAWISDLGIRRPVNQPSSENNIYGVLPYMTLEVLCGTLLEYAELMKRCWDNDPKKRSTAKELRMIFKEWDNKYPVEENDEKRVSIPENEPRVIIRVVKLIIQLY</sequence>
<proteinExistence type="predicted"/>
<gene>
    <name evidence="1" type="ORF">RCL2_002573100</name>
</gene>
<dbReference type="SUPFAM" id="SSF56112">
    <property type="entry name" value="Protein kinase-like (PK-like)"/>
    <property type="match status" value="1"/>
</dbReference>
<evidence type="ECO:0000313" key="1">
    <source>
        <dbReference type="EMBL" id="GES99221.1"/>
    </source>
</evidence>
<comment type="caution">
    <text evidence="1">The sequence shown here is derived from an EMBL/GenBank/DDBJ whole genome shotgun (WGS) entry which is preliminary data.</text>
</comment>
<dbReference type="EMBL" id="BLAL01000278">
    <property type="protein sequence ID" value="GES99221.1"/>
    <property type="molecule type" value="Genomic_DNA"/>
</dbReference>
<evidence type="ECO:0000313" key="2">
    <source>
        <dbReference type="Proteomes" id="UP000615446"/>
    </source>
</evidence>
<organism evidence="1 2">
    <name type="scientific">Rhizophagus clarus</name>
    <dbReference type="NCBI Taxonomy" id="94130"/>
    <lineage>
        <taxon>Eukaryota</taxon>
        <taxon>Fungi</taxon>
        <taxon>Fungi incertae sedis</taxon>
        <taxon>Mucoromycota</taxon>
        <taxon>Glomeromycotina</taxon>
        <taxon>Glomeromycetes</taxon>
        <taxon>Glomerales</taxon>
        <taxon>Glomeraceae</taxon>
        <taxon>Rhizophagus</taxon>
    </lineage>
</organism>